<dbReference type="EMBL" id="JAZGQO010000004">
    <property type="protein sequence ID" value="KAK6187742.1"/>
    <property type="molecule type" value="Genomic_DNA"/>
</dbReference>
<protein>
    <submittedName>
        <fullName evidence="2">Uncharacterized protein</fullName>
    </submittedName>
</protein>
<evidence type="ECO:0000256" key="1">
    <source>
        <dbReference type="SAM" id="MobiDB-lite"/>
    </source>
</evidence>
<sequence length="420" mass="47962">MSFSSKDVYHLPYLTTVPNNTPRTELQTAHVEFCDLSRPSGTDNDNGKDCHNAFRAKQPILPRIQKRIMPNTPEQEIVSKSYPTLNFSKCKVQTKFTEGLSSLSRSDEPLYSIQRKDVLAANLPNTIKLSQERNKSYFTINCNIYSEQKMKSHLKPKKLAERGRIKCNVTTQPQRLPILRFAPDVLEDSPIQKRRTSDQNERPVTPYYPESKRPKQHAIVPNVVCVGESLKEEIEDTLVLNSRQKQQYPIVDSRHRQRVPPPKETGLSKAQIEIPDSILRDSSFLKSNKRYHGNSLEQNKYPTNQIKQICHEEGSSKVFKLFVKMPQINGFGTFMAPPTTPSEGYYLPQNSPTISIAAQSPQNCDNHNNIVDNDLIRIDSVNSNPLCIDTYSNVHNQKEVDILNTDLCCREVTTQIYSDQ</sequence>
<evidence type="ECO:0000313" key="2">
    <source>
        <dbReference type="EMBL" id="KAK6187742.1"/>
    </source>
</evidence>
<dbReference type="Proteomes" id="UP001347796">
    <property type="component" value="Unassembled WGS sequence"/>
</dbReference>
<proteinExistence type="predicted"/>
<feature type="region of interest" description="Disordered" evidence="1">
    <location>
        <begin position="192"/>
        <end position="212"/>
    </location>
</feature>
<organism evidence="2 3">
    <name type="scientific">Patella caerulea</name>
    <name type="common">Rayed Mediterranean limpet</name>
    <dbReference type="NCBI Taxonomy" id="87958"/>
    <lineage>
        <taxon>Eukaryota</taxon>
        <taxon>Metazoa</taxon>
        <taxon>Spiralia</taxon>
        <taxon>Lophotrochozoa</taxon>
        <taxon>Mollusca</taxon>
        <taxon>Gastropoda</taxon>
        <taxon>Patellogastropoda</taxon>
        <taxon>Patelloidea</taxon>
        <taxon>Patellidae</taxon>
        <taxon>Patella</taxon>
    </lineage>
</organism>
<evidence type="ECO:0000313" key="3">
    <source>
        <dbReference type="Proteomes" id="UP001347796"/>
    </source>
</evidence>
<gene>
    <name evidence="2" type="ORF">SNE40_005699</name>
</gene>
<reference evidence="2 3" key="1">
    <citation type="submission" date="2024-01" db="EMBL/GenBank/DDBJ databases">
        <title>The genome of the rayed Mediterranean limpet Patella caerulea (Linnaeus, 1758).</title>
        <authorList>
            <person name="Anh-Thu Weber A."/>
            <person name="Halstead-Nussloch G."/>
        </authorList>
    </citation>
    <scope>NUCLEOTIDE SEQUENCE [LARGE SCALE GENOMIC DNA]</scope>
    <source>
        <strain evidence="2">AATW-2023a</strain>
        <tissue evidence="2">Whole specimen</tissue>
    </source>
</reference>
<comment type="caution">
    <text evidence="2">The sequence shown here is derived from an EMBL/GenBank/DDBJ whole genome shotgun (WGS) entry which is preliminary data.</text>
</comment>
<keyword evidence="3" id="KW-1185">Reference proteome</keyword>
<accession>A0AAN8JXI1</accession>
<dbReference type="AlphaFoldDB" id="A0AAN8JXI1"/>
<name>A0AAN8JXI1_PATCE</name>